<organism evidence="1 2">
    <name type="scientific">Streptococcus infantis ATCC 700779</name>
    <dbReference type="NCBI Taxonomy" id="889204"/>
    <lineage>
        <taxon>Bacteria</taxon>
        <taxon>Bacillati</taxon>
        <taxon>Bacillota</taxon>
        <taxon>Bacilli</taxon>
        <taxon>Lactobacillales</taxon>
        <taxon>Streptococcaceae</taxon>
        <taxon>Streptococcus</taxon>
    </lineage>
</organism>
<comment type="caution">
    <text evidence="1">The sequence shown here is derived from an EMBL/GenBank/DDBJ whole genome shotgun (WGS) entry which is preliminary data.</text>
</comment>
<dbReference type="Proteomes" id="UP000002815">
    <property type="component" value="Unassembled WGS sequence"/>
</dbReference>
<accession>E8K2Z2</accession>
<protein>
    <submittedName>
        <fullName evidence="1">Uncharacterized protein</fullName>
    </submittedName>
</protein>
<name>E8K2Z2_9STRE</name>
<keyword evidence="2" id="KW-1185">Reference proteome</keyword>
<proteinExistence type="predicted"/>
<reference evidence="1 2" key="1">
    <citation type="submission" date="2010-12" db="EMBL/GenBank/DDBJ databases">
        <authorList>
            <person name="Muzny D."/>
            <person name="Qin X."/>
            <person name="Deng J."/>
            <person name="Jiang H."/>
            <person name="Liu Y."/>
            <person name="Qu J."/>
            <person name="Song X.-Z."/>
            <person name="Zhang L."/>
            <person name="Thornton R."/>
            <person name="Coyle M."/>
            <person name="Francisco L."/>
            <person name="Jackson L."/>
            <person name="Javaid M."/>
            <person name="Korchina V."/>
            <person name="Kovar C."/>
            <person name="Mata R."/>
            <person name="Mathew T."/>
            <person name="Ngo R."/>
            <person name="Nguyen L."/>
            <person name="Nguyen N."/>
            <person name="Okwuonu G."/>
            <person name="Ongeri F."/>
            <person name="Pham C."/>
            <person name="Simmons D."/>
            <person name="Wilczek-Boney K."/>
            <person name="Hale W."/>
            <person name="Jakkamsetti A."/>
            <person name="Pham P."/>
            <person name="Ruth R."/>
            <person name="San Lucas F."/>
            <person name="Warren J."/>
            <person name="Zhang J."/>
            <person name="Zhao Z."/>
            <person name="Zhou C."/>
            <person name="Zhu D."/>
            <person name="Lee S."/>
            <person name="Bess C."/>
            <person name="Blankenburg K."/>
            <person name="Forbes L."/>
            <person name="Fu Q."/>
            <person name="Gubbala S."/>
            <person name="Hirani K."/>
            <person name="Jayaseelan J.C."/>
            <person name="Lara F."/>
            <person name="Munidasa M."/>
            <person name="Palculict T."/>
            <person name="Patil S."/>
            <person name="Pu L.-L."/>
            <person name="Saada N."/>
            <person name="Tang L."/>
            <person name="Weissenberger G."/>
            <person name="Zhu Y."/>
            <person name="Hemphill L."/>
            <person name="Shang Y."/>
            <person name="Youmans B."/>
            <person name="Ayvaz T."/>
            <person name="Ross M."/>
            <person name="Santibanez J."/>
            <person name="Aqrawi P."/>
            <person name="Gross S."/>
            <person name="Joshi V."/>
            <person name="Fowler G."/>
            <person name="Nazareth L."/>
            <person name="Reid J."/>
            <person name="Worley K."/>
            <person name="Petrosino J."/>
            <person name="Highlander S."/>
            <person name="Gibbs R."/>
        </authorList>
    </citation>
    <scope>NUCLEOTIDE SEQUENCE [LARGE SCALE GENOMIC DNA]</scope>
    <source>
        <strain evidence="1 2">ATCC 700779</strain>
    </source>
</reference>
<evidence type="ECO:0000313" key="1">
    <source>
        <dbReference type="EMBL" id="EFX35761.1"/>
    </source>
</evidence>
<gene>
    <name evidence="1" type="ORF">HMPREF9423_1855</name>
</gene>
<dbReference type="EMBL" id="AEVD01000022">
    <property type="protein sequence ID" value="EFX35761.1"/>
    <property type="molecule type" value="Genomic_DNA"/>
</dbReference>
<dbReference type="HOGENOM" id="CLU_3123222_0_0_9"/>
<dbReference type="AlphaFoldDB" id="E8K2Z2"/>
<evidence type="ECO:0000313" key="2">
    <source>
        <dbReference type="Proteomes" id="UP000002815"/>
    </source>
</evidence>
<sequence length="50" mass="5681">MYQEQFNELYQLVKSYTALLGADLALMTATGKEMYRTDSVLGQNMFPGLQ</sequence>